<dbReference type="GO" id="GO:0003723">
    <property type="term" value="F:RNA binding"/>
    <property type="evidence" value="ECO:0007669"/>
    <property type="project" value="UniProtKB-KW"/>
</dbReference>
<evidence type="ECO:0000313" key="5">
    <source>
        <dbReference type="Proteomes" id="UP000693946"/>
    </source>
</evidence>
<name>A0AAV6R9M0_SOLSE</name>
<feature type="region of interest" description="Disordered" evidence="2">
    <location>
        <begin position="131"/>
        <end position="206"/>
    </location>
</feature>
<keyword evidence="1" id="KW-0694">RNA-binding</keyword>
<dbReference type="SMART" id="SM01218">
    <property type="entry name" value="FoP_duplication"/>
    <property type="match status" value="1"/>
</dbReference>
<protein>
    <recommendedName>
        <fullName evidence="3">Chromatin target of PRMT1 protein C-terminal domain-containing protein</fullName>
    </recommendedName>
</protein>
<dbReference type="PANTHER" id="PTHR48426">
    <property type="entry name" value="CHROMATIN TARGET OF PRMT1 PROTEIN"/>
    <property type="match status" value="1"/>
</dbReference>
<comment type="caution">
    <text evidence="4">The sequence shown here is derived from an EMBL/GenBank/DDBJ whole genome shotgun (WGS) entry which is preliminary data.</text>
</comment>
<dbReference type="Pfam" id="PF13865">
    <property type="entry name" value="FoP_duplication"/>
    <property type="match status" value="1"/>
</dbReference>
<keyword evidence="5" id="KW-1185">Reference proteome</keyword>
<dbReference type="Proteomes" id="UP000693946">
    <property type="component" value="Linkage Group LG20"/>
</dbReference>
<feature type="compositionally biased region" description="Gly residues" evidence="2">
    <location>
        <begin position="178"/>
        <end position="193"/>
    </location>
</feature>
<dbReference type="AlphaFoldDB" id="A0AAV6R9M0"/>
<evidence type="ECO:0000256" key="2">
    <source>
        <dbReference type="SAM" id="MobiDB-lite"/>
    </source>
</evidence>
<dbReference type="InterPro" id="IPR052656">
    <property type="entry name" value="CTOP_PRMT1"/>
</dbReference>
<gene>
    <name evidence="4" type="ORF">JOB18_050073</name>
</gene>
<accession>A0AAV6R9M0</accession>
<feature type="domain" description="Chromatin target of PRMT1 protein C-terminal" evidence="3">
    <location>
        <begin position="152"/>
        <end position="242"/>
    </location>
</feature>
<dbReference type="InterPro" id="IPR025715">
    <property type="entry name" value="FoP_C"/>
</dbReference>
<sequence length="368" mass="39979">MNAASSQKVVLKSTTKVSLNERFTNMLKNKQPTAVSIRATMQQQHLASARNRRLAQQMENRPSVQAALNHKQSLKQRLGKSNIQARLGRPVGALMRGGPVGGRGAMRGMIRGNLRGRARGGLMRGALSLRGKRVPTGSPMRGRGSAGRLAMRRGGRQRGGVAGRGGALSRGSLRGVPRGRGGLRGRGGFTGRGGRGRGRGRGIGRPVVTREQLDNQLDAYMSKTKGHLDAELDAYMAQADPDNYGASQGSADKRGNDDAKCDGVVFQAFVVTLRNVSSVTNGNLQLVHFQVTCTRIFQLRGIKLIYLVILQVMGQDMRARWVSSQFWPPALMQQHDPAARPGLEKQRFVSHKPLDGRKEEIHSPVTSV</sequence>
<evidence type="ECO:0000259" key="3">
    <source>
        <dbReference type="SMART" id="SM01218"/>
    </source>
</evidence>
<evidence type="ECO:0000256" key="1">
    <source>
        <dbReference type="ARBA" id="ARBA00022884"/>
    </source>
</evidence>
<dbReference type="PANTHER" id="PTHR48426:SF1">
    <property type="entry name" value="CHROMATIN TARGET OF PRMT1 PROTEIN"/>
    <property type="match status" value="1"/>
</dbReference>
<evidence type="ECO:0000313" key="4">
    <source>
        <dbReference type="EMBL" id="KAG7501448.1"/>
    </source>
</evidence>
<feature type="compositionally biased region" description="Gly residues" evidence="2">
    <location>
        <begin position="157"/>
        <end position="168"/>
    </location>
</feature>
<reference evidence="4 5" key="1">
    <citation type="journal article" date="2021" name="Sci. Rep.">
        <title>Chromosome anchoring in Senegalese sole (Solea senegalensis) reveals sex-associated markers and genome rearrangements in flatfish.</title>
        <authorList>
            <person name="Guerrero-Cozar I."/>
            <person name="Gomez-Garrido J."/>
            <person name="Berbel C."/>
            <person name="Martinez-Blanch J.F."/>
            <person name="Alioto T."/>
            <person name="Claros M.G."/>
            <person name="Gagnaire P.A."/>
            <person name="Manchado M."/>
        </authorList>
    </citation>
    <scope>NUCLEOTIDE SEQUENCE [LARGE SCALE GENOMIC DNA]</scope>
    <source>
        <strain evidence="4">Sse05_10M</strain>
    </source>
</reference>
<proteinExistence type="predicted"/>
<organism evidence="4 5">
    <name type="scientific">Solea senegalensis</name>
    <name type="common">Senegalese sole</name>
    <dbReference type="NCBI Taxonomy" id="28829"/>
    <lineage>
        <taxon>Eukaryota</taxon>
        <taxon>Metazoa</taxon>
        <taxon>Chordata</taxon>
        <taxon>Craniata</taxon>
        <taxon>Vertebrata</taxon>
        <taxon>Euteleostomi</taxon>
        <taxon>Actinopterygii</taxon>
        <taxon>Neopterygii</taxon>
        <taxon>Teleostei</taxon>
        <taxon>Neoteleostei</taxon>
        <taxon>Acanthomorphata</taxon>
        <taxon>Carangaria</taxon>
        <taxon>Pleuronectiformes</taxon>
        <taxon>Pleuronectoidei</taxon>
        <taxon>Soleidae</taxon>
        <taxon>Solea</taxon>
    </lineage>
</organism>
<dbReference type="EMBL" id="JAGKHQ010000013">
    <property type="protein sequence ID" value="KAG7501448.1"/>
    <property type="molecule type" value="Genomic_DNA"/>
</dbReference>